<feature type="compositionally biased region" description="Low complexity" evidence="1">
    <location>
        <begin position="243"/>
        <end position="274"/>
    </location>
</feature>
<gene>
    <name evidence="3" type="ORF">G5B05_12355</name>
</gene>
<proteinExistence type="predicted"/>
<evidence type="ECO:0008006" key="5">
    <source>
        <dbReference type="Google" id="ProtNLM"/>
    </source>
</evidence>
<sequence length="327" mass="36495">MEANNKKKKTIFILTILVIAAVAICVIGIFAKKAYDRHQEEIRIQAIETKNGEIDQEYENFEKEQDRDKKLETLKNEVANATEYEKTEGAYEECSAHYAKMIAQMKSYFVNDYDVTIKTISDEIGDGVEKVEDKDKLKKACSEFATFQDTLKKDYENHGTIEEDKFKEYNDTVDTYVKKYSDRVSAIEKAEEEAKKKAEEEAKKKAEEEAKKKAEEEAAAAQESSGSGGSSSYYDDSYDYSYDDSSSYSGGSSSSGSSGSGSDYSGSNDYSNGSSSGGNNGIPSSANYGWIEGSDGNRIENYYDPSTGDTWDMDGNYSGNMNDWLWD</sequence>
<dbReference type="EMBL" id="JAAITQ010000025">
    <property type="protein sequence ID" value="NSE17180.1"/>
    <property type="molecule type" value="Genomic_DNA"/>
</dbReference>
<comment type="caution">
    <text evidence="3">The sequence shown here is derived from an EMBL/GenBank/DDBJ whole genome shotgun (WGS) entry which is preliminary data.</text>
</comment>
<feature type="compositionally biased region" description="Low complexity" evidence="1">
    <location>
        <begin position="219"/>
        <end position="235"/>
    </location>
</feature>
<evidence type="ECO:0000313" key="4">
    <source>
        <dbReference type="Proteomes" id="UP000768180"/>
    </source>
</evidence>
<evidence type="ECO:0000256" key="2">
    <source>
        <dbReference type="SAM" id="Phobius"/>
    </source>
</evidence>
<protein>
    <recommendedName>
        <fullName evidence="5">Cell envelope integrity inner membrane protein TolA</fullName>
    </recommendedName>
</protein>
<name>A0ABX2GHJ6_9FIRM</name>
<feature type="transmembrane region" description="Helical" evidence="2">
    <location>
        <begin position="12"/>
        <end position="31"/>
    </location>
</feature>
<dbReference type="RefSeq" id="WP_173830177.1">
    <property type="nucleotide sequence ID" value="NZ_JAAITQ010000025.1"/>
</dbReference>
<organism evidence="3 4">
    <name type="scientific">Fusicatenibacter saccharivorans</name>
    <dbReference type="NCBI Taxonomy" id="1150298"/>
    <lineage>
        <taxon>Bacteria</taxon>
        <taxon>Bacillati</taxon>
        <taxon>Bacillota</taxon>
        <taxon>Clostridia</taxon>
        <taxon>Lachnospirales</taxon>
        <taxon>Lachnospiraceae</taxon>
        <taxon>Fusicatenibacter</taxon>
    </lineage>
</organism>
<keyword evidence="2" id="KW-0472">Membrane</keyword>
<feature type="region of interest" description="Disordered" evidence="1">
    <location>
        <begin position="208"/>
        <end position="314"/>
    </location>
</feature>
<keyword evidence="2" id="KW-1133">Transmembrane helix</keyword>
<keyword evidence="4" id="KW-1185">Reference proteome</keyword>
<evidence type="ECO:0000256" key="1">
    <source>
        <dbReference type="SAM" id="MobiDB-lite"/>
    </source>
</evidence>
<dbReference type="Proteomes" id="UP000768180">
    <property type="component" value="Unassembled WGS sequence"/>
</dbReference>
<keyword evidence="2" id="KW-0812">Transmembrane</keyword>
<evidence type="ECO:0000313" key="3">
    <source>
        <dbReference type="EMBL" id="NSE17180.1"/>
    </source>
</evidence>
<reference evidence="3 4" key="1">
    <citation type="journal article" date="2020" name="Cell Host Microbe">
        <title>Functional and Genomic Variation between Human-Derived Isolates of Lachnospiraceae Reveals Inter- and Intra-Species Diversity.</title>
        <authorList>
            <person name="Sorbara M.T."/>
            <person name="Littmann E.R."/>
            <person name="Fontana E."/>
            <person name="Moody T.U."/>
            <person name="Kohout C.E."/>
            <person name="Gjonbalaj M."/>
            <person name="Eaton V."/>
            <person name="Seok R."/>
            <person name="Leiner I.M."/>
            <person name="Pamer E.G."/>
        </authorList>
    </citation>
    <scope>NUCLEOTIDE SEQUENCE [LARGE SCALE GENOMIC DNA]</scope>
    <source>
        <strain evidence="3 4">MSK.14.54</strain>
    </source>
</reference>
<accession>A0ABX2GHJ6</accession>